<dbReference type="InterPro" id="IPR018790">
    <property type="entry name" value="DUF2358"/>
</dbReference>
<dbReference type="RefSeq" id="XP_030053242.1">
    <property type="nucleotide sequence ID" value="XM_030197382.1"/>
</dbReference>
<accession>A0A6P7XCE1</accession>
<keyword evidence="2" id="KW-1185">Reference proteome</keyword>
<dbReference type="AlphaFoldDB" id="A0A6P7XCE1"/>
<dbReference type="KEGG" id="muo:115466244"/>
<dbReference type="InParanoid" id="A0A6P7XCE1"/>
<dbReference type="OrthoDB" id="44820at2759"/>
<gene>
    <name evidence="3" type="primary">C3H6orf136</name>
</gene>
<name>A0A6P7XCE1_9AMPH</name>
<sequence>MWLCRCGRAPGTGVGALRLVGSGGGTPSTPGPGCPRRRRLSGESPAQYQDSHWDPVIQLSNEFLHPDPLALPQRHRYMELAMAAFLAPSYRLCPTGCPVKEVPVPCYTKDCKGKIRMSLSLRAQGHEAFSTVLDLKKHQTRPNVLRQHLSELQLQPPPELLVGAVTTVDGCREDDIVVESGACDLNGCYLDSFCSLFDNELCRTPYHANGLSPSQLLSFRAKGSAGAAHVPGKDSPNMEEHLAVMYEKLRCELPNFFLKIHDYGIYSQDVEFHNEILRLRTRGRAMYQASLTLCRFLAWNYFVDLHMEVLKLTQHPENWTIQARWRVIGLPLHVLMFRFYKRDKSELYRTYDAYSTFYVGPDGLIYRHKVDKLMPAQPPVNRVKRLLAGLLVALGVAEDRPALNCLLWHLSWRNGQKH</sequence>
<protein>
    <submittedName>
        <fullName evidence="3">Uncharacterized protein C6orf136 homolog isoform X1</fullName>
    </submittedName>
</protein>
<feature type="region of interest" description="Disordered" evidence="1">
    <location>
        <begin position="18"/>
        <end position="47"/>
    </location>
</feature>
<dbReference type="Proteomes" id="UP000515156">
    <property type="component" value="Chromosome 3"/>
</dbReference>
<evidence type="ECO:0000313" key="2">
    <source>
        <dbReference type="Proteomes" id="UP000515156"/>
    </source>
</evidence>
<dbReference type="CTD" id="103044516"/>
<evidence type="ECO:0000313" key="3">
    <source>
        <dbReference type="RefSeq" id="XP_030053242.1"/>
    </source>
</evidence>
<organism evidence="2 3">
    <name type="scientific">Microcaecilia unicolor</name>
    <dbReference type="NCBI Taxonomy" id="1415580"/>
    <lineage>
        <taxon>Eukaryota</taxon>
        <taxon>Metazoa</taxon>
        <taxon>Chordata</taxon>
        <taxon>Craniata</taxon>
        <taxon>Vertebrata</taxon>
        <taxon>Euteleostomi</taxon>
        <taxon>Amphibia</taxon>
        <taxon>Gymnophiona</taxon>
        <taxon>Siphonopidae</taxon>
        <taxon>Microcaecilia</taxon>
    </lineage>
</organism>
<dbReference type="Pfam" id="PF10184">
    <property type="entry name" value="DUF2358"/>
    <property type="match status" value="1"/>
</dbReference>
<dbReference type="FunCoup" id="A0A6P7XCE1">
    <property type="interactions" value="18"/>
</dbReference>
<dbReference type="GeneID" id="115466244"/>
<proteinExistence type="predicted"/>
<reference evidence="3" key="1">
    <citation type="submission" date="2025-08" db="UniProtKB">
        <authorList>
            <consortium name="RefSeq"/>
        </authorList>
    </citation>
    <scope>IDENTIFICATION</scope>
</reference>
<dbReference type="PANTHER" id="PTHR31094">
    <property type="entry name" value="RIKEN CDNA 2310061I04 GENE"/>
    <property type="match status" value="1"/>
</dbReference>
<dbReference type="PANTHER" id="PTHR31094:SF2">
    <property type="entry name" value="RIKEN CDNA 2310061I04 GENE"/>
    <property type="match status" value="1"/>
</dbReference>
<evidence type="ECO:0000256" key="1">
    <source>
        <dbReference type="SAM" id="MobiDB-lite"/>
    </source>
</evidence>